<evidence type="ECO:0000313" key="5">
    <source>
        <dbReference type="EMBL" id="MCI0127093.1"/>
    </source>
</evidence>
<evidence type="ECO:0000256" key="1">
    <source>
        <dbReference type="ARBA" id="ARBA00023015"/>
    </source>
</evidence>
<dbReference type="Pfam" id="PF01638">
    <property type="entry name" value="HxlR"/>
    <property type="match status" value="1"/>
</dbReference>
<reference evidence="5" key="1">
    <citation type="submission" date="2022-03" db="EMBL/GenBank/DDBJ databases">
        <title>The complete genome sequence of a Methyloterrigena soli.</title>
        <authorList>
            <person name="Zi Z."/>
        </authorList>
    </citation>
    <scope>NUCLEOTIDE SEQUENCE</scope>
    <source>
        <strain evidence="5">M48</strain>
    </source>
</reference>
<comment type="caution">
    <text evidence="5">The sequence shown here is derived from an EMBL/GenBank/DDBJ whole genome shotgun (WGS) entry which is preliminary data.</text>
</comment>
<dbReference type="InterPro" id="IPR036390">
    <property type="entry name" value="WH_DNA-bd_sf"/>
</dbReference>
<keyword evidence="3" id="KW-0804">Transcription</keyword>
<evidence type="ECO:0000259" key="4">
    <source>
        <dbReference type="PROSITE" id="PS51118"/>
    </source>
</evidence>
<keyword evidence="1" id="KW-0805">Transcription regulation</keyword>
<dbReference type="EMBL" id="JALAZD010000001">
    <property type="protein sequence ID" value="MCI0127093.1"/>
    <property type="molecule type" value="Genomic_DNA"/>
</dbReference>
<proteinExistence type="predicted"/>
<organism evidence="5 6">
    <name type="scientific">Paradevosia shaoguanensis</name>
    <dbReference type="NCBI Taxonomy" id="1335043"/>
    <lineage>
        <taxon>Bacteria</taxon>
        <taxon>Pseudomonadati</taxon>
        <taxon>Pseudomonadota</taxon>
        <taxon>Alphaproteobacteria</taxon>
        <taxon>Hyphomicrobiales</taxon>
        <taxon>Devosiaceae</taxon>
        <taxon>Paradevosia</taxon>
    </lineage>
</organism>
<dbReference type="GO" id="GO:0003677">
    <property type="term" value="F:DNA binding"/>
    <property type="evidence" value="ECO:0007669"/>
    <property type="project" value="UniProtKB-KW"/>
</dbReference>
<dbReference type="PROSITE" id="PS51118">
    <property type="entry name" value="HTH_HXLR"/>
    <property type="match status" value="1"/>
</dbReference>
<dbReference type="SUPFAM" id="SSF46785">
    <property type="entry name" value="Winged helix' DNA-binding domain"/>
    <property type="match status" value="1"/>
</dbReference>
<dbReference type="AlphaFoldDB" id="A0AA41UB41"/>
<protein>
    <submittedName>
        <fullName evidence="5">Helix-turn-helix transcriptional regulator</fullName>
    </submittedName>
</protein>
<dbReference type="Proteomes" id="UP001156140">
    <property type="component" value="Unassembled WGS sequence"/>
</dbReference>
<accession>A0AA41UB41</accession>
<evidence type="ECO:0000256" key="3">
    <source>
        <dbReference type="ARBA" id="ARBA00023163"/>
    </source>
</evidence>
<dbReference type="InterPro" id="IPR002577">
    <property type="entry name" value="HTH_HxlR"/>
</dbReference>
<name>A0AA41UB41_9HYPH</name>
<dbReference type="PANTHER" id="PTHR33204">
    <property type="entry name" value="TRANSCRIPTIONAL REGULATOR, MARR FAMILY"/>
    <property type="match status" value="1"/>
</dbReference>
<dbReference type="InterPro" id="IPR036388">
    <property type="entry name" value="WH-like_DNA-bd_sf"/>
</dbReference>
<dbReference type="PANTHER" id="PTHR33204:SF39">
    <property type="entry name" value="TRANSCRIPTIONAL REGULATORY PROTEIN"/>
    <property type="match status" value="1"/>
</dbReference>
<feature type="domain" description="HTH hxlR-type" evidence="4">
    <location>
        <begin position="27"/>
        <end position="125"/>
    </location>
</feature>
<dbReference type="RefSeq" id="WP_281735730.1">
    <property type="nucleotide sequence ID" value="NZ_JAKETQ010000001.1"/>
</dbReference>
<evidence type="ECO:0000313" key="6">
    <source>
        <dbReference type="Proteomes" id="UP001156140"/>
    </source>
</evidence>
<sequence length="137" mass="15211">MSDDPRRLEAVVSQFRKAGLDGTLAACPVRGILDKISDKWSMLIVLELAAGPLRFNQIRRAIPDISQKMLTQTLKELQRDGLVSRKVFPTVPPAVEYQLTEIGTSVLRPFSVLVEWADANYQAIETARSSFDVPVAV</sequence>
<dbReference type="Gene3D" id="1.10.10.10">
    <property type="entry name" value="Winged helix-like DNA-binding domain superfamily/Winged helix DNA-binding domain"/>
    <property type="match status" value="1"/>
</dbReference>
<gene>
    <name evidence="5" type="ORF">ML536_09670</name>
</gene>
<evidence type="ECO:0000256" key="2">
    <source>
        <dbReference type="ARBA" id="ARBA00023125"/>
    </source>
</evidence>
<keyword evidence="2" id="KW-0238">DNA-binding</keyword>
<keyword evidence="6" id="KW-1185">Reference proteome</keyword>